<feature type="compositionally biased region" description="Low complexity" evidence="1">
    <location>
        <begin position="28"/>
        <end position="46"/>
    </location>
</feature>
<evidence type="ECO:0000256" key="2">
    <source>
        <dbReference type="SAM" id="Phobius"/>
    </source>
</evidence>
<dbReference type="Pfam" id="PF13360">
    <property type="entry name" value="PQQ_2"/>
    <property type="match status" value="1"/>
</dbReference>
<dbReference type="InterPro" id="IPR002372">
    <property type="entry name" value="PQQ_rpt_dom"/>
</dbReference>
<keyword evidence="2" id="KW-0812">Transmembrane</keyword>
<evidence type="ECO:0000313" key="5">
    <source>
        <dbReference type="Proteomes" id="UP001622594"/>
    </source>
</evidence>
<evidence type="ECO:0000259" key="3">
    <source>
        <dbReference type="Pfam" id="PF13360"/>
    </source>
</evidence>
<gene>
    <name evidence="4" type="ORF">OG814_23305</name>
</gene>
<dbReference type="RefSeq" id="WP_327162486.1">
    <property type="nucleotide sequence ID" value="NZ_CP108062.1"/>
</dbReference>
<feature type="compositionally biased region" description="Low complexity" evidence="1">
    <location>
        <begin position="98"/>
        <end position="107"/>
    </location>
</feature>
<keyword evidence="2" id="KW-1133">Transmembrane helix</keyword>
<feature type="region of interest" description="Disordered" evidence="1">
    <location>
        <begin position="176"/>
        <end position="218"/>
    </location>
</feature>
<dbReference type="SUPFAM" id="SSF50998">
    <property type="entry name" value="Quinoprotein alcohol dehydrogenase-like"/>
    <property type="match status" value="1"/>
</dbReference>
<dbReference type="Gene3D" id="2.130.10.10">
    <property type="entry name" value="YVTN repeat-like/Quinoprotein amine dehydrogenase"/>
    <property type="match status" value="2"/>
</dbReference>
<protein>
    <submittedName>
        <fullName evidence="4">PQQ-binding-like beta-propeller repeat protein</fullName>
    </submittedName>
</protein>
<organism evidence="4 5">
    <name type="scientific">Streptomyces zaomyceticus</name>
    <dbReference type="NCBI Taxonomy" id="68286"/>
    <lineage>
        <taxon>Bacteria</taxon>
        <taxon>Bacillati</taxon>
        <taxon>Actinomycetota</taxon>
        <taxon>Actinomycetes</taxon>
        <taxon>Kitasatosporales</taxon>
        <taxon>Streptomycetaceae</taxon>
        <taxon>Streptomyces</taxon>
    </lineage>
</organism>
<feature type="compositionally biased region" description="Low complexity" evidence="1">
    <location>
        <begin position="54"/>
        <end position="90"/>
    </location>
</feature>
<sequence length="636" mass="66776">MTQPPPPNRPPDPQGGFGAPTPPPPQQPGYGYPQQAPQPDPGHGYPQQPPATPQQPYGYPQQDQGYGYPQQQDQGYGYPQQPGQQPYGDPQQPPTQPQPSYGDPQQPYGGGYQQPAQPPYGYPTQPQQSYGGYQQPAPAPAPGGGKKLSAQLQIVIAAVVAVVLIVGAGIWYANSGGDGKGEEAKGTGGTSQGTGGDAGSSGSNSGLGGDGKEKAPANTGSKMAFSIEVPKVPDITDVSGSWLTDKAYVKTGVNSVVGYDRDRGTVLWTLPLTGQVCGASRHKTADNKVPILFEAKKRVAPRYYQLCTEVGMVDLNTGKLLWSTSITGGTAGDQKVRFSEVTLSGDTVAAGGTDGGAAFDAGNGNPRWKPQANDQNCYDLGYGGGAGLVAVRKCGPYGSQSVLIQNLNPTTGAPLSQYKMPTGVKYASVISTKPLVVAADVGDSAGDGSGISDFFSLDEKTGKLKAKITADAEQYAARCRSTRVEACRQALVGNGRLYVPTEEHEGSSGEYGDETNEIIAFDLATGRTAPEKADAGDKYTLVPLRMDGGDLIAYKEAPYDKGGRIVSINGGTMKETLLLENPGERSIRNVETSVSLNAAEMLYEDGRMFIGETTVSKPRESATDKKYLVVSFAVPR</sequence>
<dbReference type="Proteomes" id="UP001622594">
    <property type="component" value="Chromosome"/>
</dbReference>
<keyword evidence="2" id="KW-0472">Membrane</keyword>
<dbReference type="InterPro" id="IPR015943">
    <property type="entry name" value="WD40/YVTN_repeat-like_dom_sf"/>
</dbReference>
<name>A0ABZ1LC08_9ACTN</name>
<feature type="domain" description="Pyrrolo-quinoline quinone repeat" evidence="3">
    <location>
        <begin position="246"/>
        <end position="369"/>
    </location>
</feature>
<feature type="compositionally biased region" description="Gly residues" evidence="1">
    <location>
        <begin position="186"/>
        <end position="209"/>
    </location>
</feature>
<dbReference type="EMBL" id="CP108188">
    <property type="protein sequence ID" value="WTR71999.1"/>
    <property type="molecule type" value="Genomic_DNA"/>
</dbReference>
<keyword evidence="5" id="KW-1185">Reference proteome</keyword>
<dbReference type="InterPro" id="IPR011047">
    <property type="entry name" value="Quinoprotein_ADH-like_sf"/>
</dbReference>
<feature type="compositionally biased region" description="Low complexity" evidence="1">
    <location>
        <begin position="122"/>
        <end position="136"/>
    </location>
</feature>
<accession>A0ABZ1LC08</accession>
<reference evidence="4 5" key="1">
    <citation type="submission" date="2022-10" db="EMBL/GenBank/DDBJ databases">
        <title>The complete genomes of actinobacterial strains from the NBC collection.</title>
        <authorList>
            <person name="Joergensen T.S."/>
            <person name="Alvarez Arevalo M."/>
            <person name="Sterndorff E.B."/>
            <person name="Faurdal D."/>
            <person name="Vuksanovic O."/>
            <person name="Mourched A.-S."/>
            <person name="Charusanti P."/>
            <person name="Shaw S."/>
            <person name="Blin K."/>
            <person name="Weber T."/>
        </authorList>
    </citation>
    <scope>NUCLEOTIDE SEQUENCE [LARGE SCALE GENOMIC DNA]</scope>
    <source>
        <strain evidence="4 5">NBC_00123</strain>
    </source>
</reference>
<feature type="region of interest" description="Disordered" evidence="1">
    <location>
        <begin position="1"/>
        <end position="146"/>
    </location>
</feature>
<feature type="compositionally biased region" description="Pro residues" evidence="1">
    <location>
        <begin position="1"/>
        <end position="13"/>
    </location>
</feature>
<evidence type="ECO:0000256" key="1">
    <source>
        <dbReference type="SAM" id="MobiDB-lite"/>
    </source>
</evidence>
<evidence type="ECO:0000313" key="4">
    <source>
        <dbReference type="EMBL" id="WTR71999.1"/>
    </source>
</evidence>
<feature type="transmembrane region" description="Helical" evidence="2">
    <location>
        <begin position="154"/>
        <end position="173"/>
    </location>
</feature>
<proteinExistence type="predicted"/>